<dbReference type="PROSITE" id="PS50297">
    <property type="entry name" value="ANK_REP_REGION"/>
    <property type="match status" value="2"/>
</dbReference>
<dbReference type="InParanoid" id="K1Q9I8"/>
<dbReference type="HOGENOM" id="CLU_1246434_0_0_1"/>
<dbReference type="SUPFAM" id="SSF48403">
    <property type="entry name" value="Ankyrin repeat"/>
    <property type="match status" value="1"/>
</dbReference>
<protein>
    <submittedName>
        <fullName evidence="4">Uncharacterized protein</fullName>
    </submittedName>
</protein>
<evidence type="ECO:0000256" key="2">
    <source>
        <dbReference type="ARBA" id="ARBA00023043"/>
    </source>
</evidence>
<feature type="region of interest" description="Disordered" evidence="3">
    <location>
        <begin position="1"/>
        <end position="25"/>
    </location>
</feature>
<reference evidence="4" key="1">
    <citation type="journal article" date="2012" name="Nature">
        <title>The oyster genome reveals stress adaptation and complexity of shell formation.</title>
        <authorList>
            <person name="Zhang G."/>
            <person name="Fang X."/>
            <person name="Guo X."/>
            <person name="Li L."/>
            <person name="Luo R."/>
            <person name="Xu F."/>
            <person name="Yang P."/>
            <person name="Zhang L."/>
            <person name="Wang X."/>
            <person name="Qi H."/>
            <person name="Xiong Z."/>
            <person name="Que H."/>
            <person name="Xie Y."/>
            <person name="Holland P.W."/>
            <person name="Paps J."/>
            <person name="Zhu Y."/>
            <person name="Wu F."/>
            <person name="Chen Y."/>
            <person name="Wang J."/>
            <person name="Peng C."/>
            <person name="Meng J."/>
            <person name="Yang L."/>
            <person name="Liu J."/>
            <person name="Wen B."/>
            <person name="Zhang N."/>
            <person name="Huang Z."/>
            <person name="Zhu Q."/>
            <person name="Feng Y."/>
            <person name="Mount A."/>
            <person name="Hedgecock D."/>
            <person name="Xu Z."/>
            <person name="Liu Y."/>
            <person name="Domazet-Loso T."/>
            <person name="Du Y."/>
            <person name="Sun X."/>
            <person name="Zhang S."/>
            <person name="Liu B."/>
            <person name="Cheng P."/>
            <person name="Jiang X."/>
            <person name="Li J."/>
            <person name="Fan D."/>
            <person name="Wang W."/>
            <person name="Fu W."/>
            <person name="Wang T."/>
            <person name="Wang B."/>
            <person name="Zhang J."/>
            <person name="Peng Z."/>
            <person name="Li Y."/>
            <person name="Li N."/>
            <person name="Wang J."/>
            <person name="Chen M."/>
            <person name="He Y."/>
            <person name="Tan F."/>
            <person name="Song X."/>
            <person name="Zheng Q."/>
            <person name="Huang R."/>
            <person name="Yang H."/>
            <person name="Du X."/>
            <person name="Chen L."/>
            <person name="Yang M."/>
            <person name="Gaffney P.M."/>
            <person name="Wang S."/>
            <person name="Luo L."/>
            <person name="She Z."/>
            <person name="Ming Y."/>
            <person name="Huang W."/>
            <person name="Zhang S."/>
            <person name="Huang B."/>
            <person name="Zhang Y."/>
            <person name="Qu T."/>
            <person name="Ni P."/>
            <person name="Miao G."/>
            <person name="Wang J."/>
            <person name="Wang Q."/>
            <person name="Steinberg C.E."/>
            <person name="Wang H."/>
            <person name="Li N."/>
            <person name="Qian L."/>
            <person name="Zhang G."/>
            <person name="Li Y."/>
            <person name="Yang H."/>
            <person name="Liu X."/>
            <person name="Wang J."/>
            <person name="Yin Y."/>
            <person name="Wang J."/>
        </authorList>
    </citation>
    <scope>NUCLEOTIDE SEQUENCE [LARGE SCALE GENOMIC DNA]</scope>
    <source>
        <strain evidence="4">05x7-T-G4-1.051#20</strain>
    </source>
</reference>
<sequence>MADSEETERSESSERTGQDEETKASIAELMENMWTAVETGKDKELRKFFSKNEERDIPLNRDNEEFDEDGGHILIFCVKEGCSRGNSFGRDFVQCVRILLNNDNLDIDVQDKSERTALHWAVLGKNTQFTSLLMKAGADPTIHDHDGLSPFHIAVQKGYKELLKILASNQDKEVTLLIWFKPKYKLNFKVQRGSNNLAQHTIGRHSNPLLAQEVYLVSKVLY</sequence>
<dbReference type="InterPro" id="IPR036770">
    <property type="entry name" value="Ankyrin_rpt-contain_sf"/>
</dbReference>
<dbReference type="AlphaFoldDB" id="K1Q9I8"/>
<evidence type="ECO:0000256" key="1">
    <source>
        <dbReference type="ARBA" id="ARBA00022737"/>
    </source>
</evidence>
<dbReference type="Pfam" id="PF12796">
    <property type="entry name" value="Ank_2"/>
    <property type="match status" value="1"/>
</dbReference>
<dbReference type="EMBL" id="JH818308">
    <property type="protein sequence ID" value="EKC18051.1"/>
    <property type="molecule type" value="Genomic_DNA"/>
</dbReference>
<dbReference type="Gene3D" id="1.25.40.20">
    <property type="entry name" value="Ankyrin repeat-containing domain"/>
    <property type="match status" value="1"/>
</dbReference>
<keyword evidence="1" id="KW-0677">Repeat</keyword>
<gene>
    <name evidence="4" type="ORF">CGI_10016176</name>
</gene>
<accession>K1Q9I8</accession>
<dbReference type="SMART" id="SM00248">
    <property type="entry name" value="ANK"/>
    <property type="match status" value="3"/>
</dbReference>
<dbReference type="PROSITE" id="PS50088">
    <property type="entry name" value="ANK_REPEAT"/>
    <property type="match status" value="2"/>
</dbReference>
<evidence type="ECO:0000256" key="3">
    <source>
        <dbReference type="SAM" id="MobiDB-lite"/>
    </source>
</evidence>
<feature type="compositionally biased region" description="Basic and acidic residues" evidence="3">
    <location>
        <begin position="7"/>
        <end position="23"/>
    </location>
</feature>
<keyword evidence="2" id="KW-0040">ANK repeat</keyword>
<dbReference type="InterPro" id="IPR002110">
    <property type="entry name" value="Ankyrin_rpt"/>
</dbReference>
<evidence type="ECO:0000313" key="4">
    <source>
        <dbReference type="EMBL" id="EKC18051.1"/>
    </source>
</evidence>
<dbReference type="PANTHER" id="PTHR24198">
    <property type="entry name" value="ANKYRIN REPEAT AND PROTEIN KINASE DOMAIN-CONTAINING PROTEIN"/>
    <property type="match status" value="1"/>
</dbReference>
<name>K1Q9I8_MAGGI</name>
<dbReference type="PANTHER" id="PTHR24198:SF165">
    <property type="entry name" value="ANKYRIN REPEAT-CONTAINING PROTEIN-RELATED"/>
    <property type="match status" value="1"/>
</dbReference>
<organism evidence="4">
    <name type="scientific">Magallana gigas</name>
    <name type="common">Pacific oyster</name>
    <name type="synonym">Crassostrea gigas</name>
    <dbReference type="NCBI Taxonomy" id="29159"/>
    <lineage>
        <taxon>Eukaryota</taxon>
        <taxon>Metazoa</taxon>
        <taxon>Spiralia</taxon>
        <taxon>Lophotrochozoa</taxon>
        <taxon>Mollusca</taxon>
        <taxon>Bivalvia</taxon>
        <taxon>Autobranchia</taxon>
        <taxon>Pteriomorphia</taxon>
        <taxon>Ostreida</taxon>
        <taxon>Ostreoidea</taxon>
        <taxon>Ostreidae</taxon>
        <taxon>Magallana</taxon>
    </lineage>
</organism>
<proteinExistence type="predicted"/>